<reference evidence="1 2" key="1">
    <citation type="journal article" date="2016" name="Mol. Biol. Evol.">
        <title>Comparative Genomics of Early-Diverging Mushroom-Forming Fungi Provides Insights into the Origins of Lignocellulose Decay Capabilities.</title>
        <authorList>
            <person name="Nagy L.G."/>
            <person name="Riley R."/>
            <person name="Tritt A."/>
            <person name="Adam C."/>
            <person name="Daum C."/>
            <person name="Floudas D."/>
            <person name="Sun H."/>
            <person name="Yadav J.S."/>
            <person name="Pangilinan J."/>
            <person name="Larsson K.H."/>
            <person name="Matsuura K."/>
            <person name="Barry K."/>
            <person name="Labutti K."/>
            <person name="Kuo R."/>
            <person name="Ohm R.A."/>
            <person name="Bhattacharya S.S."/>
            <person name="Shirouzu T."/>
            <person name="Yoshinaga Y."/>
            <person name="Martin F.M."/>
            <person name="Grigoriev I.V."/>
            <person name="Hibbett D.S."/>
        </authorList>
    </citation>
    <scope>NUCLEOTIDE SEQUENCE [LARGE SCALE GENOMIC DNA]</scope>
    <source>
        <strain evidence="1 2">HHB14362 ss-1</strain>
    </source>
</reference>
<protein>
    <submittedName>
        <fullName evidence="1">Uncharacterized protein</fullName>
    </submittedName>
</protein>
<dbReference type="EMBL" id="KV425584">
    <property type="protein sequence ID" value="KZT23597.1"/>
    <property type="molecule type" value="Genomic_DNA"/>
</dbReference>
<dbReference type="OrthoDB" id="58416at2759"/>
<proteinExistence type="predicted"/>
<gene>
    <name evidence="1" type="ORF">NEOLEDRAFT_1069281</name>
</gene>
<dbReference type="AlphaFoldDB" id="A0A165RC17"/>
<name>A0A165RC17_9AGAM</name>
<dbReference type="Proteomes" id="UP000076761">
    <property type="component" value="Unassembled WGS sequence"/>
</dbReference>
<dbReference type="InParanoid" id="A0A165RC17"/>
<sequence>MSFPLDTLPVLPDDLESMDPFTVLPQLMALMKNTLIRGMNNIHQIAGVINPLHPDLRHYLRYVECYCDILKMHFQGDNVFFTKPVCSGKPLMVIISPACNPSTELFQESLEHLHKLVRNYVENPSAYSGSAVRDCLTFGPKMIEQMKAQIEAIEIDELRRHVSTENIISMIQESIDWFAENTDVAFMAPFVLTHHDPATSRYWPPITPDGQSKLPAVLKVHEGVWQFAPFDAVTREQIV</sequence>
<keyword evidence="2" id="KW-1185">Reference proteome</keyword>
<organism evidence="1 2">
    <name type="scientific">Neolentinus lepideus HHB14362 ss-1</name>
    <dbReference type="NCBI Taxonomy" id="1314782"/>
    <lineage>
        <taxon>Eukaryota</taxon>
        <taxon>Fungi</taxon>
        <taxon>Dikarya</taxon>
        <taxon>Basidiomycota</taxon>
        <taxon>Agaricomycotina</taxon>
        <taxon>Agaricomycetes</taxon>
        <taxon>Gloeophyllales</taxon>
        <taxon>Gloeophyllaceae</taxon>
        <taxon>Neolentinus</taxon>
    </lineage>
</organism>
<accession>A0A165RC17</accession>
<evidence type="ECO:0000313" key="1">
    <source>
        <dbReference type="EMBL" id="KZT23597.1"/>
    </source>
</evidence>
<evidence type="ECO:0000313" key="2">
    <source>
        <dbReference type="Proteomes" id="UP000076761"/>
    </source>
</evidence>